<gene>
    <name evidence="1" type="ORF">BHE90_017656</name>
</gene>
<dbReference type="EMBL" id="MIKF01001413">
    <property type="protein sequence ID" value="RTE67967.1"/>
    <property type="molecule type" value="Genomic_DNA"/>
</dbReference>
<sequence length="70" mass="8079">MVGKHGRREELLGRLPLRCVQKRAEIVCGYFCAMSNQHRCEPGYIRRTIKLVHNQQLCGVNFQVLPGQKL</sequence>
<proteinExistence type="predicted"/>
<dbReference type="Proteomes" id="UP000287124">
    <property type="component" value="Unassembled WGS sequence"/>
</dbReference>
<accession>A0A430KWT7</accession>
<dbReference type="AlphaFoldDB" id="A0A430KWT7"/>
<name>A0A430KWT7_9HYPO</name>
<protein>
    <submittedName>
        <fullName evidence="1">Uncharacterized protein</fullName>
    </submittedName>
</protein>
<evidence type="ECO:0000313" key="2">
    <source>
        <dbReference type="Proteomes" id="UP000287124"/>
    </source>
</evidence>
<organism evidence="1 2">
    <name type="scientific">Fusarium euwallaceae</name>
    <dbReference type="NCBI Taxonomy" id="1147111"/>
    <lineage>
        <taxon>Eukaryota</taxon>
        <taxon>Fungi</taxon>
        <taxon>Dikarya</taxon>
        <taxon>Ascomycota</taxon>
        <taxon>Pezizomycotina</taxon>
        <taxon>Sordariomycetes</taxon>
        <taxon>Hypocreomycetidae</taxon>
        <taxon>Hypocreales</taxon>
        <taxon>Nectriaceae</taxon>
        <taxon>Fusarium</taxon>
        <taxon>Fusarium solani species complex</taxon>
    </lineage>
</organism>
<evidence type="ECO:0000313" key="1">
    <source>
        <dbReference type="EMBL" id="RTE67967.1"/>
    </source>
</evidence>
<keyword evidence="2" id="KW-1185">Reference proteome</keyword>
<reference evidence="1 2" key="1">
    <citation type="submission" date="2017-06" db="EMBL/GenBank/DDBJ databases">
        <title>Comparative genomic analysis of Ambrosia Fusariam Clade fungi.</title>
        <authorList>
            <person name="Stajich J.E."/>
            <person name="Carrillo J."/>
            <person name="Kijimoto T."/>
            <person name="Eskalen A."/>
            <person name="O'Donnell K."/>
            <person name="Kasson M."/>
        </authorList>
    </citation>
    <scope>NUCLEOTIDE SEQUENCE [LARGE SCALE GENOMIC DNA]</scope>
    <source>
        <strain evidence="1 2">UCR1854</strain>
    </source>
</reference>
<comment type="caution">
    <text evidence="1">The sequence shown here is derived from an EMBL/GenBank/DDBJ whole genome shotgun (WGS) entry which is preliminary data.</text>
</comment>
<feature type="non-terminal residue" evidence="1">
    <location>
        <position position="70"/>
    </location>
</feature>